<dbReference type="EMBL" id="CP000713">
    <property type="protein sequence ID" value="ABQ94291.1"/>
    <property type="molecule type" value="Genomic_DNA"/>
</dbReference>
<proteinExistence type="predicted"/>
<dbReference type="HOGENOM" id="CLU_2036069_0_0_6"/>
<gene>
    <name evidence="1" type="ordered locus">PsycPRwf_1346</name>
</gene>
<evidence type="ECO:0000313" key="1">
    <source>
        <dbReference type="EMBL" id="ABQ94291.1"/>
    </source>
</evidence>
<protein>
    <submittedName>
        <fullName evidence="1">Uncharacterized protein</fullName>
    </submittedName>
</protein>
<dbReference type="STRING" id="349106.PsycPRwf_1346"/>
<name>A5WF50_PSYWF</name>
<dbReference type="KEGG" id="prw:PsycPRwf_1346"/>
<dbReference type="AlphaFoldDB" id="A5WF50"/>
<sequence length="121" mass="13951">MKIEAIPKEDLIIIANCMLARIKELEAENKRISQQWADRYHPLSFVGTLAGQVFLENKDAARQALNKFYEIYDNQDIWCLDVDAIDMAKGARMVLGDAITETEYQELTKLESQLNKEQNNE</sequence>
<organism evidence="1">
    <name type="scientific">Psychrobacter sp. (strain PRwf-1)</name>
    <dbReference type="NCBI Taxonomy" id="349106"/>
    <lineage>
        <taxon>Bacteria</taxon>
        <taxon>Pseudomonadati</taxon>
        <taxon>Pseudomonadota</taxon>
        <taxon>Gammaproteobacteria</taxon>
        <taxon>Moraxellales</taxon>
        <taxon>Moraxellaceae</taxon>
        <taxon>Psychrobacter</taxon>
    </lineage>
</organism>
<accession>A5WF50</accession>
<reference evidence="1" key="1">
    <citation type="submission" date="2007-05" db="EMBL/GenBank/DDBJ databases">
        <title>Complete sequence of chromosome of Psychrobacter sp. PRwf-1.</title>
        <authorList>
            <consortium name="US DOE Joint Genome Institute"/>
            <person name="Copeland A."/>
            <person name="Lucas S."/>
            <person name="Lapidus A."/>
            <person name="Barry K."/>
            <person name="Detter J.C."/>
            <person name="Glavina del Rio T."/>
            <person name="Hammon N."/>
            <person name="Israni S."/>
            <person name="Dalin E."/>
            <person name="Tice H."/>
            <person name="Pitluck S."/>
            <person name="Chain P."/>
            <person name="Malfatti S."/>
            <person name="Shin M."/>
            <person name="Vergez L."/>
            <person name="Schmutz J."/>
            <person name="Larimer F."/>
            <person name="Land M."/>
            <person name="Hauser L."/>
            <person name="Kyrpides N."/>
            <person name="Kim E."/>
            <person name="Tiedje J."/>
            <person name="Richardson P."/>
        </authorList>
    </citation>
    <scope>NUCLEOTIDE SEQUENCE [LARGE SCALE GENOMIC DNA]</scope>
    <source>
        <strain evidence="1">PRwf-1</strain>
    </source>
</reference>